<dbReference type="EMBL" id="HBIC01043677">
    <property type="protein sequence ID" value="CAE0293509.1"/>
    <property type="molecule type" value="Transcribed_RNA"/>
</dbReference>
<proteinExistence type="predicted"/>
<dbReference type="GO" id="GO:0045505">
    <property type="term" value="F:dynein intermediate chain binding"/>
    <property type="evidence" value="ECO:0007669"/>
    <property type="project" value="InterPro"/>
</dbReference>
<gene>
    <name evidence="1" type="ORF">SELO1098_LOCUS22361</name>
</gene>
<evidence type="ECO:0000313" key="1">
    <source>
        <dbReference type="EMBL" id="CAE0293509.1"/>
    </source>
</evidence>
<sequence>MSSVAVGIAKQADIWKNDYGEVLFTTSNALLTKLQEKVSRLELEVASETNDLDQLKFVLNVIAELVAMMQDVELEMIDITERYRTLARYNIPVPEEEMKAALTIQDRWRALYVNSRTRDLRLIDTKQQFREVTSKQDTEFREVLVNLRKEFLDAGPGVSTTDLDDGVELLAEYKAKIAKLNKVKAGLVNAQNLFNLDVKPYPDLQQTIVDISTA</sequence>
<protein>
    <submittedName>
        <fullName evidence="1">Uncharacterized protein</fullName>
    </submittedName>
</protein>
<dbReference type="GO" id="GO:0030286">
    <property type="term" value="C:dynein complex"/>
    <property type="evidence" value="ECO:0007669"/>
    <property type="project" value="InterPro"/>
</dbReference>
<dbReference type="GO" id="GO:0051959">
    <property type="term" value="F:dynein light intermediate chain binding"/>
    <property type="evidence" value="ECO:0007669"/>
    <property type="project" value="InterPro"/>
</dbReference>
<organism evidence="1">
    <name type="scientific">Spumella elongata</name>
    <dbReference type="NCBI Taxonomy" id="89044"/>
    <lineage>
        <taxon>Eukaryota</taxon>
        <taxon>Sar</taxon>
        <taxon>Stramenopiles</taxon>
        <taxon>Ochrophyta</taxon>
        <taxon>Chrysophyceae</taxon>
        <taxon>Chromulinales</taxon>
        <taxon>Chromulinaceae</taxon>
        <taxon>Spumella</taxon>
    </lineage>
</organism>
<dbReference type="InterPro" id="IPR026983">
    <property type="entry name" value="DHC"/>
</dbReference>
<dbReference type="PANTHER" id="PTHR46961">
    <property type="entry name" value="DYNEIN HEAVY CHAIN 1, AXONEMAL-LIKE PROTEIN"/>
    <property type="match status" value="1"/>
</dbReference>
<reference evidence="1" key="1">
    <citation type="submission" date="2021-01" db="EMBL/GenBank/DDBJ databases">
        <authorList>
            <person name="Corre E."/>
            <person name="Pelletier E."/>
            <person name="Niang G."/>
            <person name="Scheremetjew M."/>
            <person name="Finn R."/>
            <person name="Kale V."/>
            <person name="Holt S."/>
            <person name="Cochrane G."/>
            <person name="Meng A."/>
            <person name="Brown T."/>
            <person name="Cohen L."/>
        </authorList>
    </citation>
    <scope>NUCLEOTIDE SEQUENCE</scope>
    <source>
        <strain evidence="1">CCAP 955/1</strain>
    </source>
</reference>
<dbReference type="GO" id="GO:0007018">
    <property type="term" value="P:microtubule-based movement"/>
    <property type="evidence" value="ECO:0007669"/>
    <property type="project" value="InterPro"/>
</dbReference>
<dbReference type="AlphaFoldDB" id="A0A7S3HEV4"/>
<accession>A0A7S3HEV4</accession>
<name>A0A7S3HEV4_9STRA</name>
<dbReference type="PANTHER" id="PTHR46961:SF12">
    <property type="entry name" value="DYNEIN AXONEMAL HEAVY CHAIN 10"/>
    <property type="match status" value="1"/>
</dbReference>